<dbReference type="SMART" id="SM00342">
    <property type="entry name" value="HTH_ARAC"/>
    <property type="match status" value="1"/>
</dbReference>
<dbReference type="Gene3D" id="1.10.10.60">
    <property type="entry name" value="Homeodomain-like"/>
    <property type="match status" value="2"/>
</dbReference>
<dbReference type="InterPro" id="IPR018062">
    <property type="entry name" value="HTH_AraC-typ_CS"/>
</dbReference>
<evidence type="ECO:0000256" key="1">
    <source>
        <dbReference type="ARBA" id="ARBA00023015"/>
    </source>
</evidence>
<dbReference type="InterPro" id="IPR009057">
    <property type="entry name" value="Homeodomain-like_sf"/>
</dbReference>
<dbReference type="RefSeq" id="WP_105060836.1">
    <property type="nucleotide sequence ID" value="NZ_MSCJ01000001.1"/>
</dbReference>
<dbReference type="EMBL" id="MSCJ01000001">
    <property type="protein sequence ID" value="PQJ67703.1"/>
    <property type="molecule type" value="Genomic_DNA"/>
</dbReference>
<comment type="caution">
    <text evidence="5">The sequence shown here is derived from an EMBL/GenBank/DDBJ whole genome shotgun (WGS) entry which is preliminary data.</text>
</comment>
<feature type="domain" description="HTH araC/xylS-type" evidence="4">
    <location>
        <begin position="11"/>
        <end position="110"/>
    </location>
</feature>
<dbReference type="InterPro" id="IPR050908">
    <property type="entry name" value="SmbC-like"/>
</dbReference>
<dbReference type="PROSITE" id="PS00041">
    <property type="entry name" value="HTH_ARAC_FAMILY_1"/>
    <property type="match status" value="1"/>
</dbReference>
<keyword evidence="3" id="KW-0804">Transcription</keyword>
<dbReference type="Pfam" id="PF06445">
    <property type="entry name" value="GyrI-like"/>
    <property type="match status" value="1"/>
</dbReference>
<dbReference type="InterPro" id="IPR020449">
    <property type="entry name" value="Tscrpt_reg_AraC-type_HTH"/>
</dbReference>
<name>A0A2S7W137_PHOAN</name>
<dbReference type="Proteomes" id="UP000238730">
    <property type="component" value="Unassembled WGS sequence"/>
</dbReference>
<dbReference type="AlphaFoldDB" id="A0A2S7W137"/>
<accession>A0A2S7W137</accession>
<dbReference type="Gene3D" id="3.20.80.10">
    <property type="entry name" value="Regulatory factor, effector binding domain"/>
    <property type="match status" value="1"/>
</dbReference>
<evidence type="ECO:0000256" key="2">
    <source>
        <dbReference type="ARBA" id="ARBA00023125"/>
    </source>
</evidence>
<dbReference type="PRINTS" id="PR00032">
    <property type="entry name" value="HTHARAC"/>
</dbReference>
<dbReference type="InterPro" id="IPR029442">
    <property type="entry name" value="GyrI-like"/>
</dbReference>
<proteinExistence type="predicted"/>
<gene>
    <name evidence="5" type="ORF">BTO08_09960</name>
</gene>
<keyword evidence="2" id="KW-0238">DNA-binding</keyword>
<evidence type="ECO:0000259" key="4">
    <source>
        <dbReference type="PROSITE" id="PS01124"/>
    </source>
</evidence>
<evidence type="ECO:0000313" key="5">
    <source>
        <dbReference type="EMBL" id="PQJ67703.1"/>
    </source>
</evidence>
<keyword evidence="1" id="KW-0805">Transcription regulation</keyword>
<protein>
    <submittedName>
        <fullName evidence="5">AraC family transcriptional regulator</fullName>
    </submittedName>
</protein>
<organism evidence="5 6">
    <name type="scientific">Photobacterium angustum</name>
    <dbReference type="NCBI Taxonomy" id="661"/>
    <lineage>
        <taxon>Bacteria</taxon>
        <taxon>Pseudomonadati</taxon>
        <taxon>Pseudomonadota</taxon>
        <taxon>Gammaproteobacteria</taxon>
        <taxon>Vibrionales</taxon>
        <taxon>Vibrionaceae</taxon>
        <taxon>Photobacterium</taxon>
    </lineage>
</organism>
<dbReference type="SMART" id="SM00871">
    <property type="entry name" value="AraC_E_bind"/>
    <property type="match status" value="1"/>
</dbReference>
<dbReference type="PANTHER" id="PTHR40055">
    <property type="entry name" value="TRANSCRIPTIONAL REGULATOR YGIV-RELATED"/>
    <property type="match status" value="1"/>
</dbReference>
<dbReference type="OrthoDB" id="282744at2"/>
<dbReference type="GO" id="GO:0043565">
    <property type="term" value="F:sequence-specific DNA binding"/>
    <property type="evidence" value="ECO:0007669"/>
    <property type="project" value="InterPro"/>
</dbReference>
<dbReference type="PROSITE" id="PS01124">
    <property type="entry name" value="HTH_ARAC_FAMILY_2"/>
    <property type="match status" value="1"/>
</dbReference>
<evidence type="ECO:0000313" key="6">
    <source>
        <dbReference type="Proteomes" id="UP000238730"/>
    </source>
</evidence>
<dbReference type="InterPro" id="IPR010499">
    <property type="entry name" value="AraC_E-bd"/>
</dbReference>
<sequence>MKKNVIEERLSLVCYLIDSEPNKKYSLQELSDVARLSKYHFQRVFKSMVGVTPHRYILLSRLRRASFELVYFKELKIIDIALSAGFESPEAFTRAFVRLFDQTPTEFRKKPQWSSWGHRFNIRIPVREKKYEIKVEEYPSRECVMITHKGEYLEGMKTFDILVSWLVENNFHSETSIKSTPFITIPYANPLESDGSDYRCDIAIAINCKVLPNELGIFSGTISRGDFAVVTYVGQREVYGFVHAITNVLTEWLPKTQWEPISAPILFEHINSPLIVPETELITKICIPVYSKINP</sequence>
<dbReference type="GO" id="GO:0003700">
    <property type="term" value="F:DNA-binding transcription factor activity"/>
    <property type="evidence" value="ECO:0007669"/>
    <property type="project" value="InterPro"/>
</dbReference>
<dbReference type="SUPFAM" id="SSF55136">
    <property type="entry name" value="Probable bacterial effector-binding domain"/>
    <property type="match status" value="1"/>
</dbReference>
<dbReference type="SUPFAM" id="SSF46689">
    <property type="entry name" value="Homeodomain-like"/>
    <property type="match status" value="2"/>
</dbReference>
<evidence type="ECO:0000256" key="3">
    <source>
        <dbReference type="ARBA" id="ARBA00023163"/>
    </source>
</evidence>
<dbReference type="Pfam" id="PF12833">
    <property type="entry name" value="HTH_18"/>
    <property type="match status" value="1"/>
</dbReference>
<dbReference type="InterPro" id="IPR011256">
    <property type="entry name" value="Reg_factor_effector_dom_sf"/>
</dbReference>
<dbReference type="InterPro" id="IPR018060">
    <property type="entry name" value="HTH_AraC"/>
</dbReference>
<dbReference type="PANTHER" id="PTHR40055:SF1">
    <property type="entry name" value="TRANSCRIPTIONAL REGULATOR YGIV-RELATED"/>
    <property type="match status" value="1"/>
</dbReference>
<reference evidence="5 6" key="1">
    <citation type="submission" date="2016-12" db="EMBL/GenBank/DDBJ databases">
        <title>Diversity of luminous bacteria.</title>
        <authorList>
            <person name="Yoshizawa S."/>
            <person name="Kogure K."/>
        </authorList>
    </citation>
    <scope>NUCLEOTIDE SEQUENCE [LARGE SCALE GENOMIC DNA]</scope>
    <source>
        <strain evidence="5 6">LC1-200</strain>
    </source>
</reference>